<keyword evidence="1 2" id="KW-0378">Hydrolase</keyword>
<sequence>GNMLVLLVLGWMVLKCLLEGLATHFVSSERLPLLEQALVKVSMSDPDAISAIISRFSHVPKLKKESTYHKVKIINRCFSRRTIEEIISTLENEALDKKDDWISSTIQLLKKASPISLKISLRSVSHSLLCDTITLLPELLYPYFRLIRNWSCRKNVNLISLLIVREGYLAW</sequence>
<evidence type="ECO:0000259" key="4">
    <source>
        <dbReference type="Pfam" id="PF16113"/>
    </source>
</evidence>
<comment type="pathway">
    <text evidence="2">Amino-acid degradation; L-valine degradation.</text>
</comment>
<dbReference type="InterPro" id="IPR045004">
    <property type="entry name" value="ECH_dom"/>
</dbReference>
<dbReference type="STRING" id="49451.A0A314LDK8"/>
<dbReference type="Gramene" id="OIT39656">
    <property type="protein sequence ID" value="OIT39656"/>
    <property type="gene ID" value="A4A49_22814"/>
</dbReference>
<feature type="domain" description="Enoyl-CoA hydratase/isomerase" evidence="4">
    <location>
        <begin position="16"/>
        <end position="127"/>
    </location>
</feature>
<evidence type="ECO:0000256" key="1">
    <source>
        <dbReference type="ARBA" id="ARBA00022801"/>
    </source>
</evidence>
<evidence type="ECO:0000313" key="6">
    <source>
        <dbReference type="Proteomes" id="UP000187609"/>
    </source>
</evidence>
<comment type="catalytic activity">
    <reaction evidence="2">
        <text>3-hydroxy-2-methylpropanoyl-CoA + H2O = 3-hydroxy-2-methylpropanoate + CoA + H(+)</text>
        <dbReference type="Rhea" id="RHEA:20888"/>
        <dbReference type="ChEBI" id="CHEBI:11805"/>
        <dbReference type="ChEBI" id="CHEBI:15377"/>
        <dbReference type="ChEBI" id="CHEBI:15378"/>
        <dbReference type="ChEBI" id="CHEBI:57287"/>
        <dbReference type="ChEBI" id="CHEBI:57340"/>
        <dbReference type="EC" id="3.1.2.4"/>
    </reaction>
</comment>
<dbReference type="Proteomes" id="UP000187609">
    <property type="component" value="Unassembled WGS sequence"/>
</dbReference>
<keyword evidence="6" id="KW-1185">Reference proteome</keyword>
<dbReference type="PANTHER" id="PTHR43176">
    <property type="entry name" value="3-HYDROXYISOBUTYRYL-COA HYDROLASE-RELATED"/>
    <property type="match status" value="1"/>
</dbReference>
<accession>A0A314LDK8</accession>
<evidence type="ECO:0000313" key="5">
    <source>
        <dbReference type="EMBL" id="OIT39656.1"/>
    </source>
</evidence>
<name>A0A314LDK8_NICAT</name>
<keyword evidence="3" id="KW-0732">Signal</keyword>
<evidence type="ECO:0000256" key="3">
    <source>
        <dbReference type="SAM" id="SignalP"/>
    </source>
</evidence>
<feature type="signal peptide" evidence="3">
    <location>
        <begin position="1"/>
        <end position="18"/>
    </location>
</feature>
<dbReference type="GO" id="GO:0006574">
    <property type="term" value="P:L-valine catabolic process"/>
    <property type="evidence" value="ECO:0007669"/>
    <property type="project" value="UniProtKB-UniRule"/>
</dbReference>
<comment type="similarity">
    <text evidence="2">Belongs to the enoyl-CoA hydratase/isomerase family.</text>
</comment>
<evidence type="ECO:0000256" key="2">
    <source>
        <dbReference type="RuleBase" id="RU369070"/>
    </source>
</evidence>
<dbReference type="EC" id="3.1.2.4" evidence="2"/>
<organism evidence="5 6">
    <name type="scientific">Nicotiana attenuata</name>
    <name type="common">Coyote tobacco</name>
    <dbReference type="NCBI Taxonomy" id="49451"/>
    <lineage>
        <taxon>Eukaryota</taxon>
        <taxon>Viridiplantae</taxon>
        <taxon>Streptophyta</taxon>
        <taxon>Embryophyta</taxon>
        <taxon>Tracheophyta</taxon>
        <taxon>Spermatophyta</taxon>
        <taxon>Magnoliopsida</taxon>
        <taxon>eudicotyledons</taxon>
        <taxon>Gunneridae</taxon>
        <taxon>Pentapetalae</taxon>
        <taxon>asterids</taxon>
        <taxon>lamiids</taxon>
        <taxon>Solanales</taxon>
        <taxon>Solanaceae</taxon>
        <taxon>Nicotianoideae</taxon>
        <taxon>Nicotianeae</taxon>
        <taxon>Nicotiana</taxon>
    </lineage>
</organism>
<dbReference type="Pfam" id="PF16113">
    <property type="entry name" value="ECH_2"/>
    <property type="match status" value="1"/>
</dbReference>
<feature type="chain" id="PRO_5016326394" description="3-hydroxyisobutyryl-CoA hydrolase" evidence="3">
    <location>
        <begin position="19"/>
        <end position="171"/>
    </location>
</feature>
<comment type="function">
    <text evidence="2">Hydrolyzes 3-hydroxyisobutyryl-CoA (HIBYL-CoA), a saline catabolite. Has high activity toward isobutyryl-CoA. Could be an isobutyryl-CoA dehydrogenase that functions in valine catabolism.</text>
</comment>
<dbReference type="Gene3D" id="3.90.226.10">
    <property type="entry name" value="2-enoyl-CoA Hydratase, Chain A, domain 1"/>
    <property type="match status" value="1"/>
</dbReference>
<reference evidence="5" key="1">
    <citation type="submission" date="2016-11" db="EMBL/GenBank/DDBJ databases">
        <title>The genome of Nicotiana attenuata.</title>
        <authorList>
            <person name="Xu S."/>
            <person name="Brockmoeller T."/>
            <person name="Gaquerel E."/>
            <person name="Navarro A."/>
            <person name="Kuhl H."/>
            <person name="Gase K."/>
            <person name="Ling Z."/>
            <person name="Zhou W."/>
            <person name="Kreitzer C."/>
            <person name="Stanke M."/>
            <person name="Tang H."/>
            <person name="Lyons E."/>
            <person name="Pandey P."/>
            <person name="Pandey S.P."/>
            <person name="Timmermann B."/>
            <person name="Baldwin I.T."/>
        </authorList>
    </citation>
    <scope>NUCLEOTIDE SEQUENCE [LARGE SCALE GENOMIC DNA]</scope>
    <source>
        <strain evidence="5">UT</strain>
    </source>
</reference>
<dbReference type="InterPro" id="IPR032259">
    <property type="entry name" value="HIBYL-CoA-H"/>
</dbReference>
<dbReference type="PANTHER" id="PTHR43176:SF3">
    <property type="entry name" value="3-HYDROXYISOBUTYRYL-COA HYDROLASE, MITOCHONDRIAL"/>
    <property type="match status" value="1"/>
</dbReference>
<feature type="non-terminal residue" evidence="5">
    <location>
        <position position="1"/>
    </location>
</feature>
<gene>
    <name evidence="5" type="primary">CHY1_1</name>
    <name evidence="5" type="ORF">A4A49_22814</name>
</gene>
<dbReference type="AlphaFoldDB" id="A0A314LDK8"/>
<proteinExistence type="inferred from homology"/>
<comment type="caution">
    <text evidence="5">The sequence shown here is derived from an EMBL/GenBank/DDBJ whole genome shotgun (WGS) entry which is preliminary data.</text>
</comment>
<dbReference type="SMR" id="A0A314LDK8"/>
<protein>
    <recommendedName>
        <fullName evidence="2">3-hydroxyisobutyryl-CoA hydrolase</fullName>
        <shortName evidence="2">HIB-CoA hydrolase</shortName>
        <shortName evidence="2">HIBYL-CoA-H</shortName>
        <ecNumber evidence="2">3.1.2.4</ecNumber>
    </recommendedName>
    <alternativeName>
        <fullName evidence="2">3-hydroxyisobutyryl-coenzyme A hydrolase</fullName>
    </alternativeName>
</protein>
<dbReference type="EMBL" id="MJEQ01000088">
    <property type="protein sequence ID" value="OIT39656.1"/>
    <property type="molecule type" value="Genomic_DNA"/>
</dbReference>
<dbReference type="GO" id="GO:0003860">
    <property type="term" value="F:3-hydroxyisobutyryl-CoA hydrolase activity"/>
    <property type="evidence" value="ECO:0007669"/>
    <property type="project" value="UniProtKB-UniRule"/>
</dbReference>